<keyword evidence="4" id="KW-0378">Hydrolase</keyword>
<dbReference type="AlphaFoldDB" id="A0A848D3J2"/>
<comment type="catalytic activity">
    <reaction evidence="10">
        <text>ATP + H2O = ADP + phosphate + H(+)</text>
        <dbReference type="Rhea" id="RHEA:13065"/>
        <dbReference type="ChEBI" id="CHEBI:15377"/>
        <dbReference type="ChEBI" id="CHEBI:15378"/>
        <dbReference type="ChEBI" id="CHEBI:30616"/>
        <dbReference type="ChEBI" id="CHEBI:43474"/>
        <dbReference type="ChEBI" id="CHEBI:456216"/>
        <dbReference type="EC" id="5.6.2.3"/>
    </reaction>
</comment>
<dbReference type="EC" id="5.6.2.3" evidence="9"/>
<evidence type="ECO:0000256" key="4">
    <source>
        <dbReference type="ARBA" id="ARBA00022801"/>
    </source>
</evidence>
<comment type="caution">
    <text evidence="12">The sequence shown here is derived from an EMBL/GenBank/DDBJ whole genome shotgun (WGS) entry which is preliminary data.</text>
</comment>
<evidence type="ECO:0000256" key="9">
    <source>
        <dbReference type="ARBA" id="ARBA00044969"/>
    </source>
</evidence>
<dbReference type="Gene3D" id="3.40.50.300">
    <property type="entry name" value="P-loop containing nucleotide triphosphate hydrolases"/>
    <property type="match status" value="1"/>
</dbReference>
<dbReference type="Gene3D" id="1.10.860.10">
    <property type="entry name" value="DNAb Helicase, Chain A"/>
    <property type="match status" value="1"/>
</dbReference>
<evidence type="ECO:0000256" key="5">
    <source>
        <dbReference type="ARBA" id="ARBA00022806"/>
    </source>
</evidence>
<dbReference type="InterPro" id="IPR007694">
    <property type="entry name" value="DNA_helicase_DnaB-like_C"/>
</dbReference>
<protein>
    <recommendedName>
        <fullName evidence="9">DNA 5'-3' helicase</fullName>
        <ecNumber evidence="9">5.6.2.3</ecNumber>
    </recommendedName>
</protein>
<evidence type="ECO:0000313" key="13">
    <source>
        <dbReference type="Proteomes" id="UP000561326"/>
    </source>
</evidence>
<dbReference type="Pfam" id="PF00772">
    <property type="entry name" value="DnaB"/>
    <property type="match status" value="1"/>
</dbReference>
<evidence type="ECO:0000256" key="8">
    <source>
        <dbReference type="ARBA" id="ARBA00023235"/>
    </source>
</evidence>
<dbReference type="GO" id="GO:0005829">
    <property type="term" value="C:cytosol"/>
    <property type="evidence" value="ECO:0007669"/>
    <property type="project" value="TreeGrafter"/>
</dbReference>
<dbReference type="InterPro" id="IPR027417">
    <property type="entry name" value="P-loop_NTPase"/>
</dbReference>
<dbReference type="InterPro" id="IPR016136">
    <property type="entry name" value="DNA_helicase_N/primase_C"/>
</dbReference>
<feature type="domain" description="SF4 helicase" evidence="11">
    <location>
        <begin position="178"/>
        <end position="389"/>
    </location>
</feature>
<dbReference type="GO" id="GO:0003677">
    <property type="term" value="F:DNA binding"/>
    <property type="evidence" value="ECO:0007669"/>
    <property type="project" value="UniProtKB-KW"/>
</dbReference>
<dbReference type="GO" id="GO:0006260">
    <property type="term" value="P:DNA replication"/>
    <property type="evidence" value="ECO:0007669"/>
    <property type="project" value="UniProtKB-KW"/>
</dbReference>
<dbReference type="PANTHER" id="PTHR30153:SF2">
    <property type="entry name" value="REPLICATIVE DNA HELICASE"/>
    <property type="match status" value="1"/>
</dbReference>
<evidence type="ECO:0000256" key="3">
    <source>
        <dbReference type="ARBA" id="ARBA00022741"/>
    </source>
</evidence>
<keyword evidence="6" id="KW-0067">ATP-binding</keyword>
<evidence type="ECO:0000259" key="11">
    <source>
        <dbReference type="PROSITE" id="PS51199"/>
    </source>
</evidence>
<keyword evidence="3" id="KW-0547">Nucleotide-binding</keyword>
<reference evidence="12 13" key="1">
    <citation type="submission" date="2020-04" db="EMBL/GenBank/DDBJ databases">
        <authorList>
            <person name="Hitch T.C.A."/>
            <person name="Wylensek D."/>
            <person name="Clavel T."/>
        </authorList>
    </citation>
    <scope>NUCLEOTIDE SEQUENCE [LARGE SCALE GENOMIC DNA]</scope>
    <source>
        <strain evidence="12 13">WB01_D5_05</strain>
    </source>
</reference>
<evidence type="ECO:0000256" key="2">
    <source>
        <dbReference type="ARBA" id="ARBA00022705"/>
    </source>
</evidence>
<dbReference type="GO" id="GO:0005524">
    <property type="term" value="F:ATP binding"/>
    <property type="evidence" value="ECO:0007669"/>
    <property type="project" value="UniProtKB-KW"/>
</dbReference>
<keyword evidence="8" id="KW-0413">Isomerase</keyword>
<organism evidence="12 13">
    <name type="scientific">Aneurinibacillus aneurinilyticus</name>
    <name type="common">Bacillus aneurinolyticus</name>
    <dbReference type="NCBI Taxonomy" id="1391"/>
    <lineage>
        <taxon>Bacteria</taxon>
        <taxon>Bacillati</taxon>
        <taxon>Bacillota</taxon>
        <taxon>Bacilli</taxon>
        <taxon>Bacillales</taxon>
        <taxon>Paenibacillaceae</taxon>
        <taxon>Aneurinibacillus group</taxon>
        <taxon>Aneurinibacillus</taxon>
    </lineage>
</organism>
<dbReference type="Proteomes" id="UP000561326">
    <property type="component" value="Unassembled WGS sequence"/>
</dbReference>
<comment type="similarity">
    <text evidence="1">Belongs to the helicase family. DnaB subfamily.</text>
</comment>
<dbReference type="SUPFAM" id="SSF52540">
    <property type="entry name" value="P-loop containing nucleoside triphosphate hydrolases"/>
    <property type="match status" value="1"/>
</dbReference>
<dbReference type="InterPro" id="IPR007693">
    <property type="entry name" value="DNA_helicase_DnaB-like_N"/>
</dbReference>
<dbReference type="GO" id="GO:0043139">
    <property type="term" value="F:5'-3' DNA helicase activity"/>
    <property type="evidence" value="ECO:0007669"/>
    <property type="project" value="UniProtKB-EC"/>
</dbReference>
<dbReference type="Pfam" id="PF03796">
    <property type="entry name" value="DnaB_C"/>
    <property type="match status" value="1"/>
</dbReference>
<evidence type="ECO:0000256" key="10">
    <source>
        <dbReference type="ARBA" id="ARBA00048954"/>
    </source>
</evidence>
<dbReference type="EMBL" id="JABAGO010000042">
    <property type="protein sequence ID" value="NMF00261.1"/>
    <property type="molecule type" value="Genomic_DNA"/>
</dbReference>
<keyword evidence="7" id="KW-0238">DNA-binding</keyword>
<dbReference type="RefSeq" id="WP_168976057.1">
    <property type="nucleotide sequence ID" value="NZ_JABAGO010000042.1"/>
</dbReference>
<dbReference type="PROSITE" id="PS51199">
    <property type="entry name" value="SF4_HELICASE"/>
    <property type="match status" value="1"/>
</dbReference>
<keyword evidence="2" id="KW-0235">DNA replication</keyword>
<dbReference type="GO" id="GO:0016787">
    <property type="term" value="F:hydrolase activity"/>
    <property type="evidence" value="ECO:0007669"/>
    <property type="project" value="UniProtKB-KW"/>
</dbReference>
<proteinExistence type="inferred from homology"/>
<dbReference type="InterPro" id="IPR036185">
    <property type="entry name" value="DNA_heli_DnaB-like_N_sf"/>
</dbReference>
<evidence type="ECO:0000256" key="6">
    <source>
        <dbReference type="ARBA" id="ARBA00022840"/>
    </source>
</evidence>
<dbReference type="SUPFAM" id="SSF48024">
    <property type="entry name" value="N-terminal domain of DnaB helicase"/>
    <property type="match status" value="1"/>
</dbReference>
<keyword evidence="5" id="KW-0347">Helicase</keyword>
<evidence type="ECO:0000256" key="1">
    <source>
        <dbReference type="ARBA" id="ARBA00008428"/>
    </source>
</evidence>
<sequence length="453" mass="52296">MGETKVPTDQQAEMSVVGAMMNSEEALDEVMSLVEEEFFYYNTTRKTFRLLVDLSTSGRPDLQAVLKRLEDAKERALVRQADQMWNGMKAFRNHLQDLKETYRKRQFYYIAHKTLQMTQETNATAEDISGVMEKGIGTISFEDSREDIIAPKEYAKEGLELFKQRFEKPEESYGIRLSHTLPNGQVVGFPSLDDTFMGLRGGDLILLAAQSGHGKTALAQNLSRIMSVHQTYVTYYENTEMSVDEMRVRLVSQLTQVPATEVLTGRLTGTQIDIQDKYARVERGFKLLGKSRLYLSRIPMLTPHKSRGLARRFRLKYGKLDALVIDYLGRMELENSQGMQEWQMLYEITKQCKTLAVQLNIPVILLSQLTEEGKIEGARKIKNECDGVLFFEKVNEKDDEDELRKSFYDEEKAKRVNYKLVKYKVRRNDNAAPIWCQFHKPTVFINEIVPDKR</sequence>
<evidence type="ECO:0000313" key="12">
    <source>
        <dbReference type="EMBL" id="NMF00261.1"/>
    </source>
</evidence>
<dbReference type="PANTHER" id="PTHR30153">
    <property type="entry name" value="REPLICATIVE DNA HELICASE DNAB"/>
    <property type="match status" value="1"/>
</dbReference>
<gene>
    <name evidence="12" type="ORF">HF838_18700</name>
</gene>
<accession>A0A848D3J2</accession>
<name>A0A848D3J2_ANEAE</name>
<evidence type="ECO:0000256" key="7">
    <source>
        <dbReference type="ARBA" id="ARBA00023125"/>
    </source>
</evidence>